<dbReference type="SUPFAM" id="SSF52540">
    <property type="entry name" value="P-loop containing nucleoside triphosphate hydrolases"/>
    <property type="match status" value="1"/>
</dbReference>
<dbReference type="InterPro" id="IPR045055">
    <property type="entry name" value="DNA2/NAM7-like"/>
</dbReference>
<evidence type="ECO:0000313" key="6">
    <source>
        <dbReference type="Proteomes" id="UP000439123"/>
    </source>
</evidence>
<feature type="region of interest" description="Disordered" evidence="2">
    <location>
        <begin position="787"/>
        <end position="807"/>
    </location>
</feature>
<keyword evidence="5" id="KW-0347">Helicase</keyword>
<feature type="domain" description="DNA2/NAM7 helicase helicase" evidence="3">
    <location>
        <begin position="760"/>
        <end position="954"/>
    </location>
</feature>
<dbReference type="Pfam" id="PF13086">
    <property type="entry name" value="AAA_11"/>
    <property type="match status" value="2"/>
</dbReference>
<feature type="domain" description="DNA2/NAM7 helicase-like C-terminal" evidence="4">
    <location>
        <begin position="1004"/>
        <end position="1242"/>
    </location>
</feature>
<organism evidence="5 6">
    <name type="scientific">Aeromonas veronii</name>
    <dbReference type="NCBI Taxonomy" id="654"/>
    <lineage>
        <taxon>Bacteria</taxon>
        <taxon>Pseudomonadati</taxon>
        <taxon>Pseudomonadota</taxon>
        <taxon>Gammaproteobacteria</taxon>
        <taxon>Aeromonadales</taxon>
        <taxon>Aeromonadaceae</taxon>
        <taxon>Aeromonas</taxon>
    </lineage>
</organism>
<keyword evidence="5" id="KW-0547">Nucleotide-binding</keyword>
<keyword evidence="1" id="KW-0175">Coiled coil</keyword>
<feature type="region of interest" description="Disordered" evidence="2">
    <location>
        <begin position="1285"/>
        <end position="1324"/>
    </location>
</feature>
<accession>A0A653KTN0</accession>
<dbReference type="Gene3D" id="3.40.50.300">
    <property type="entry name" value="P-loop containing nucleotide triphosphate hydrolases"/>
    <property type="match status" value="3"/>
</dbReference>
<dbReference type="EMBL" id="CABWLC010000006">
    <property type="protein sequence ID" value="VXA82458.1"/>
    <property type="molecule type" value="Genomic_DNA"/>
</dbReference>
<feature type="domain" description="DNA2/NAM7 helicase helicase" evidence="3">
    <location>
        <begin position="388"/>
        <end position="546"/>
    </location>
</feature>
<dbReference type="Proteomes" id="UP000439123">
    <property type="component" value="Unassembled WGS sequence"/>
</dbReference>
<dbReference type="PANTHER" id="PTHR10887">
    <property type="entry name" value="DNA2/NAM7 HELICASE FAMILY"/>
    <property type="match status" value="1"/>
</dbReference>
<dbReference type="GO" id="GO:0004386">
    <property type="term" value="F:helicase activity"/>
    <property type="evidence" value="ECO:0007669"/>
    <property type="project" value="UniProtKB-KW"/>
</dbReference>
<dbReference type="InterPro" id="IPR027417">
    <property type="entry name" value="P-loop_NTPase"/>
</dbReference>
<feature type="coiled-coil region" evidence="1">
    <location>
        <begin position="664"/>
        <end position="691"/>
    </location>
</feature>
<keyword evidence="5" id="KW-0067">ATP-binding</keyword>
<evidence type="ECO:0000313" key="5">
    <source>
        <dbReference type="EMBL" id="VXA82458.1"/>
    </source>
</evidence>
<proteinExistence type="predicted"/>
<name>A0A653KTN0_AERVE</name>
<dbReference type="InterPro" id="IPR047187">
    <property type="entry name" value="SF1_C_Upf1"/>
</dbReference>
<evidence type="ECO:0000256" key="1">
    <source>
        <dbReference type="SAM" id="Coils"/>
    </source>
</evidence>
<feature type="compositionally biased region" description="Basic and acidic residues" evidence="2">
    <location>
        <begin position="798"/>
        <end position="807"/>
    </location>
</feature>
<dbReference type="PANTHER" id="PTHR10887:SF495">
    <property type="entry name" value="HELICASE SENATAXIN ISOFORM X1-RELATED"/>
    <property type="match status" value="1"/>
</dbReference>
<sequence>MTKMSVMNLYIAIDLDNRWMNQAVGDLQRRHQAFKNLCNGRDGAEVLYELLFPNNMPIAGYVSNRQRDKSNPKYAQMAIRINAAGKEWPFREGCSFIATGSWPTKSPSPLFLINGFIETADLPERSFEREFTAFAVHDSLQSAPGQQRIQRVNNLLTPQLLADLPPITQQTEKQLTEWTEFLQWKERLIRHKARGLRYISREWRDEQLVFSLISQNAQIMQKDRKALGRNELVAFQIGQSKDPWVFGLPEREERRLPRLDQAGKLSVPAPLAKDSKLPKDQNLSECPWPAPVLAELIVSLNEDDANDLANAEEPEVVRERILNQIPESGFLSISTAGDISLIKRHQQALRQLQEQGGYAPYLTDYLFEAAQVSVPQRLEPVAQWANNKLNPAQKEAVVKILSAPDLCLVQGPPGTGKTTVIAEAIVQLARRGQRVLLASQAHTAVDNALDRLSHDGSLRVVRLARNERKVTEDGAAFAGHASLQRYYKALAVQTEDRLAVWKRIDEDLRLLREWHDRADFVLHDEKELNAKRGQLEMDLESARSQTTRAQQVYDAACAMLDEDKAKRLRLQSAQLFLRGEADALHGDLRDVEMPARKLAQGLASCEAAGLLVKFSMDDWLAHAGSRGGMLAHMLAQWRRFTNVREAIAADVRRLREAADGPIQDANTRLRIESLRNEVNALMEQMEKDDAYVGAWRAKRNELKELEQVGVGLELSRYDGLFRQASEWCAPIKSAIQLANDIDASLRALERMQPLIEQATENLNQSLRTQLAQPVPEAPNNGLVQTARNQERSAQSKLDSWEEQRGQHEQKVKSLLQDDAITQGNRLPTEPAATLSQRIGSVDQVIKALEQRQASQQYERQTWGLLLEDWMRDLSRSNAGQEDWQNLGADFLASCNVVAITCNENERTLDEAGQMSFDVAIIDEVSKATPLELLMPLMRARRAVLVGDHRQLPPLFQEGDEARSFMDEVEENEANTEENGTGNVAEVQTLLTRENLRRFEKMVTASLFKSHFEMADDSNRARLNVQFRMHPHIMAMVNHFYEGQLECGLLRPDDDPDPKLRRVHGLTLKNVDGGSALLTPGDHALWVDTTYNLHNQIHREDMDGNQPRRTNKLEAELIAETLEQIERQSAAQGYSRTNKRKVGVVSFYANQCREIRAAIRRRRPKESNGRFDCLDVEVNTVIRYQGKEKSIVLVSMVRHDGHDPLRSGNQPRRRSSKANVARFEFINVAFSRAQELLIVFGAKSMYASYEVDLPRMDSAGSVKRTVYKDILDQLERDARLVPARQLMSPDMLPQQQQQQRGRSSAPTHRTAAPKNDKYGSRGGRA</sequence>
<dbReference type="Pfam" id="PF13087">
    <property type="entry name" value="AAA_12"/>
    <property type="match status" value="1"/>
</dbReference>
<protein>
    <submittedName>
        <fullName evidence="5">DNA helicase</fullName>
    </submittedName>
</protein>
<evidence type="ECO:0000259" key="3">
    <source>
        <dbReference type="Pfam" id="PF13086"/>
    </source>
</evidence>
<feature type="compositionally biased region" description="Polar residues" evidence="2">
    <location>
        <begin position="787"/>
        <end position="797"/>
    </location>
</feature>
<evidence type="ECO:0000259" key="4">
    <source>
        <dbReference type="Pfam" id="PF13087"/>
    </source>
</evidence>
<keyword evidence="5" id="KW-0378">Hydrolase</keyword>
<dbReference type="InterPro" id="IPR041679">
    <property type="entry name" value="DNA2/NAM7-like_C"/>
</dbReference>
<gene>
    <name evidence="5" type="ORF">AERO8C_140006</name>
</gene>
<dbReference type="CDD" id="cd18808">
    <property type="entry name" value="SF1_C_Upf1"/>
    <property type="match status" value="1"/>
</dbReference>
<reference evidence="5 6" key="1">
    <citation type="submission" date="2019-10" db="EMBL/GenBank/DDBJ databases">
        <authorList>
            <person name="Karimi E."/>
        </authorList>
    </citation>
    <scope>NUCLEOTIDE SEQUENCE [LARGE SCALE GENOMIC DNA]</scope>
    <source>
        <strain evidence="5">Aeromonas sp. 8C</strain>
    </source>
</reference>
<evidence type="ECO:0000256" key="2">
    <source>
        <dbReference type="SAM" id="MobiDB-lite"/>
    </source>
</evidence>
<dbReference type="InterPro" id="IPR041677">
    <property type="entry name" value="DNA2/NAM7_AAA_11"/>
</dbReference>